<dbReference type="EMBL" id="LCQD01000056">
    <property type="protein sequence ID" value="KKW09641.1"/>
    <property type="molecule type" value="Genomic_DNA"/>
</dbReference>
<evidence type="ECO:0000313" key="2">
    <source>
        <dbReference type="EMBL" id="KKW09641.1"/>
    </source>
</evidence>
<feature type="transmembrane region" description="Helical" evidence="1">
    <location>
        <begin position="435"/>
        <end position="454"/>
    </location>
</feature>
<reference evidence="2 3" key="1">
    <citation type="journal article" date="2015" name="Nature">
        <title>rRNA introns, odd ribosomes, and small enigmatic genomes across a large radiation of phyla.</title>
        <authorList>
            <person name="Brown C.T."/>
            <person name="Hug L.A."/>
            <person name="Thomas B.C."/>
            <person name="Sharon I."/>
            <person name="Castelle C.J."/>
            <person name="Singh A."/>
            <person name="Wilkins M.J."/>
            <person name="Williams K.H."/>
            <person name="Banfield J.F."/>
        </authorList>
    </citation>
    <scope>NUCLEOTIDE SEQUENCE [LARGE SCALE GENOMIC DNA]</scope>
</reference>
<gene>
    <name evidence="2" type="ORF">UY48_C0056G0001</name>
</gene>
<organism evidence="2 3">
    <name type="scientific">Candidatus Gottesmanbacteria bacterium GW2011_GWB1_49_7</name>
    <dbReference type="NCBI Taxonomy" id="1618448"/>
    <lineage>
        <taxon>Bacteria</taxon>
        <taxon>Candidatus Gottesmaniibacteriota</taxon>
    </lineage>
</organism>
<proteinExistence type="predicted"/>
<keyword evidence="1" id="KW-1133">Transmembrane helix</keyword>
<comment type="caution">
    <text evidence="2">The sequence shown here is derived from an EMBL/GenBank/DDBJ whole genome shotgun (WGS) entry which is preliminary data.</text>
</comment>
<feature type="transmembrane region" description="Helical" evidence="1">
    <location>
        <begin position="278"/>
        <end position="303"/>
    </location>
</feature>
<keyword evidence="1" id="KW-0812">Transmembrane</keyword>
<feature type="transmembrane region" description="Helical" evidence="1">
    <location>
        <begin position="338"/>
        <end position="356"/>
    </location>
</feature>
<feature type="transmembrane region" description="Helical" evidence="1">
    <location>
        <begin position="124"/>
        <end position="143"/>
    </location>
</feature>
<feature type="non-terminal residue" evidence="2">
    <location>
        <position position="482"/>
    </location>
</feature>
<keyword evidence="1" id="KW-0472">Membrane</keyword>
<accession>A0A0G1VT71</accession>
<dbReference type="AlphaFoldDB" id="A0A0G1VT71"/>
<feature type="transmembrane region" description="Helical" evidence="1">
    <location>
        <begin position="315"/>
        <end position="332"/>
    </location>
</feature>
<evidence type="ECO:0000313" key="3">
    <source>
        <dbReference type="Proteomes" id="UP000034588"/>
    </source>
</evidence>
<evidence type="ECO:0008006" key="4">
    <source>
        <dbReference type="Google" id="ProtNLM"/>
    </source>
</evidence>
<feature type="transmembrane region" description="Helical" evidence="1">
    <location>
        <begin position="407"/>
        <end position="428"/>
    </location>
</feature>
<feature type="transmembrane region" description="Helical" evidence="1">
    <location>
        <begin position="368"/>
        <end position="387"/>
    </location>
</feature>
<feature type="transmembrane region" description="Helical" evidence="1">
    <location>
        <begin position="93"/>
        <end position="117"/>
    </location>
</feature>
<feature type="transmembrane region" description="Helical" evidence="1">
    <location>
        <begin position="200"/>
        <end position="219"/>
    </location>
</feature>
<protein>
    <recommendedName>
        <fullName evidence="4">Glycosyltransferase RgtA/B/C/D-like domain-containing protein</fullName>
    </recommendedName>
</protein>
<name>A0A0G1VT71_9BACT</name>
<dbReference type="Proteomes" id="UP000034588">
    <property type="component" value="Unassembled WGS sequence"/>
</dbReference>
<evidence type="ECO:0000256" key="1">
    <source>
        <dbReference type="SAM" id="Phobius"/>
    </source>
</evidence>
<sequence length="482" mass="54256">MKKIPLLIVLVAGCILALLIRLMLIPNPGFEADVAFWKSWSLAVVDFGIVKGLSLTNFNYPTPFGYFLGLLAKAYSVLADPHDYTQFWMNNNLLFLFVSKLPAIIADFGIAGVILYIGKHAKKLGFPPIPYTLYAIFALLYLLNPVSLIDGALWGQIDSVGVFLFLLALLFLLRRMSFIAGIIFMIAMMTKLQNMIYGPIFFLLVWQLTGLTGLARAAAGALTGFAGTNIEFILTHNFGRVIESLTGNYDAFPWVSLNAFNPWWIYSGAAGMKVSDKILVLGLVNAKTLGLYLFSGAYLFAVLRQLTAKSEQIRFFLESFIVVNGAFFLFQTESHDRYAFPLIVMFLLWVPFYLNHESRIINYGKNKKFSLFIILYSLFSILYFYNLHTALVFNYPANGLPGLSALTAPWLTISVSFIFTGAFLWFLLWLARDSYWSLIPPIALISLILITKNLPLLTKQPVYLNTLTPTEHKQDYGSRVIN</sequence>